<organism evidence="1 2">
    <name type="scientific">Rhodohalobacter sulfatireducens</name>
    <dbReference type="NCBI Taxonomy" id="2911366"/>
    <lineage>
        <taxon>Bacteria</taxon>
        <taxon>Pseudomonadati</taxon>
        <taxon>Balneolota</taxon>
        <taxon>Balneolia</taxon>
        <taxon>Balneolales</taxon>
        <taxon>Balneolaceae</taxon>
        <taxon>Rhodohalobacter</taxon>
    </lineage>
</organism>
<dbReference type="Proteomes" id="UP001165366">
    <property type="component" value="Unassembled WGS sequence"/>
</dbReference>
<dbReference type="RefSeq" id="WP_237853082.1">
    <property type="nucleotide sequence ID" value="NZ_JAKLWS010000006.1"/>
</dbReference>
<name>A0ABS9KBL0_9BACT</name>
<sequence>MFLKLYKVLSLFLLYNLAVISCYSQSNELNSLNTSIFNFQETYTINDGVHKSVVLGDISDGVLGANAQAFLLDRSASKVYQLDDEGKLIQEYGREGRGPGEFLEGFSIGLNDTENELFVLDYRNARVVSYNTNDGSYKSAINLNSTYVTRLNQLDVFENELLLLGFHQNKNTLVHVLDPDGSTVKSFGALIDFDNIIHTNMGKIQLSQVHTSSLNGNLLVGLAAPHRTTLYNREFEPINTLEDDLLPVPWETHMTMTPETYKVDYYPMAIENQLLSDEHYLLVWVNFESDKNNETISEYFLELRELHTGGLLHRVSLQERKVLEIKRINNQLAYLLIRTRDYQYKVVKLEINLDGF</sequence>
<dbReference type="EMBL" id="JAKLWS010000006">
    <property type="protein sequence ID" value="MCG2588239.1"/>
    <property type="molecule type" value="Genomic_DNA"/>
</dbReference>
<dbReference type="Pfam" id="PF17170">
    <property type="entry name" value="DUF5128"/>
    <property type="match status" value="1"/>
</dbReference>
<dbReference type="SUPFAM" id="SSF63829">
    <property type="entry name" value="Calcium-dependent phosphotriesterase"/>
    <property type="match status" value="1"/>
</dbReference>
<keyword evidence="2" id="KW-1185">Reference proteome</keyword>
<reference evidence="1" key="1">
    <citation type="submission" date="2022-01" db="EMBL/GenBank/DDBJ databases">
        <authorList>
            <person name="Wang Y."/>
        </authorList>
    </citation>
    <scope>NUCLEOTIDE SEQUENCE</scope>
    <source>
        <strain evidence="1">WB101</strain>
    </source>
</reference>
<evidence type="ECO:0000313" key="1">
    <source>
        <dbReference type="EMBL" id="MCG2588239.1"/>
    </source>
</evidence>
<accession>A0ABS9KBL0</accession>
<dbReference type="PROSITE" id="PS51257">
    <property type="entry name" value="PROKAR_LIPOPROTEIN"/>
    <property type="match status" value="1"/>
</dbReference>
<gene>
    <name evidence="1" type="ORF">L6773_06650</name>
</gene>
<dbReference type="InterPro" id="IPR011042">
    <property type="entry name" value="6-blade_b-propeller_TolB-like"/>
</dbReference>
<evidence type="ECO:0000313" key="2">
    <source>
        <dbReference type="Proteomes" id="UP001165366"/>
    </source>
</evidence>
<proteinExistence type="predicted"/>
<dbReference type="Gene3D" id="2.120.10.30">
    <property type="entry name" value="TolB, C-terminal domain"/>
    <property type="match status" value="1"/>
</dbReference>
<reference evidence="1" key="2">
    <citation type="submission" date="2024-05" db="EMBL/GenBank/DDBJ databases">
        <title>Rhodohalobacter halophilus gen. nov., sp. nov., a moderately halophilic member of the family Balneolaceae.</title>
        <authorList>
            <person name="Xia J."/>
        </authorList>
    </citation>
    <scope>NUCLEOTIDE SEQUENCE</scope>
    <source>
        <strain evidence="1">WB101</strain>
    </source>
</reference>
<protein>
    <submittedName>
        <fullName evidence="1">6-bladed beta-propeller</fullName>
    </submittedName>
</protein>
<comment type="caution">
    <text evidence="1">The sequence shown here is derived from an EMBL/GenBank/DDBJ whole genome shotgun (WGS) entry which is preliminary data.</text>
</comment>